<protein>
    <submittedName>
        <fullName evidence="1">Cupin fold metalloprotein, WbuC family</fullName>
    </submittedName>
</protein>
<gene>
    <name evidence="1" type="ORF">FJW02_02465</name>
</gene>
<name>A0ABY2ZP94_9GAMM</name>
<proteinExistence type="predicted"/>
<sequence>PVTEQDLAPWAPAENEPGTMELMAWYEQAQVGDGSFTR</sequence>
<organism evidence="1 2">
    <name type="scientific">Pantoea eucalypti</name>
    <dbReference type="NCBI Taxonomy" id="470933"/>
    <lineage>
        <taxon>Bacteria</taxon>
        <taxon>Pseudomonadati</taxon>
        <taxon>Pseudomonadota</taxon>
        <taxon>Gammaproteobacteria</taxon>
        <taxon>Enterobacterales</taxon>
        <taxon>Erwiniaceae</taxon>
        <taxon>Pantoea</taxon>
    </lineage>
</organism>
<keyword evidence="2" id="KW-1185">Reference proteome</keyword>
<reference evidence="1 2" key="1">
    <citation type="submission" date="2019-06" db="EMBL/GenBank/DDBJ databases">
        <title>Taxogenomics and systematics of the genus Pantoea.</title>
        <authorList>
            <person name="Tambong J.T."/>
        </authorList>
    </citation>
    <scope>NUCLEOTIDE SEQUENCE [LARGE SCALE GENOMIC DNA]</scope>
    <source>
        <strain evidence="1 2">LMG 24197</strain>
    </source>
</reference>
<feature type="non-terminal residue" evidence="1">
    <location>
        <position position="1"/>
    </location>
</feature>
<dbReference type="EMBL" id="VHJB01000024">
    <property type="protein sequence ID" value="TPV42984.1"/>
    <property type="molecule type" value="Genomic_DNA"/>
</dbReference>
<accession>A0ABY2ZP94</accession>
<evidence type="ECO:0000313" key="2">
    <source>
        <dbReference type="Proteomes" id="UP000315469"/>
    </source>
</evidence>
<evidence type="ECO:0000313" key="1">
    <source>
        <dbReference type="EMBL" id="TPV42984.1"/>
    </source>
</evidence>
<dbReference type="Proteomes" id="UP000315469">
    <property type="component" value="Unassembled WGS sequence"/>
</dbReference>
<comment type="caution">
    <text evidence="1">The sequence shown here is derived from an EMBL/GenBank/DDBJ whole genome shotgun (WGS) entry which is preliminary data.</text>
</comment>